<dbReference type="Proteomes" id="UP001175227">
    <property type="component" value="Unassembled WGS sequence"/>
</dbReference>
<feature type="chain" id="PRO_5041262171" evidence="1">
    <location>
        <begin position="23"/>
        <end position="123"/>
    </location>
</feature>
<dbReference type="EMBL" id="JAUEPR010000007">
    <property type="protein sequence ID" value="KAK0482525.1"/>
    <property type="molecule type" value="Genomic_DNA"/>
</dbReference>
<evidence type="ECO:0000313" key="2">
    <source>
        <dbReference type="EMBL" id="KAK0482525.1"/>
    </source>
</evidence>
<dbReference type="AlphaFoldDB" id="A0AA39PER6"/>
<protein>
    <submittedName>
        <fullName evidence="2">Uncharacterized protein</fullName>
    </submittedName>
</protein>
<sequence>MRLSFACSFCVIGTLCFLLAESRPFKIGKALGVLDLEMETESSRAQEYSSNPSPQAKASSVEENRLSLVKALARLEVGAVEALGQAEAGRVSIVVVLRSLEAGRSASTCPRKCRRQNASVPLL</sequence>
<gene>
    <name evidence="2" type="ORF">IW261DRAFT_1036473</name>
</gene>
<accession>A0AA39PER6</accession>
<keyword evidence="1" id="KW-0732">Signal</keyword>
<reference evidence="2" key="1">
    <citation type="submission" date="2023-06" db="EMBL/GenBank/DDBJ databases">
        <authorList>
            <consortium name="Lawrence Berkeley National Laboratory"/>
            <person name="Ahrendt S."/>
            <person name="Sahu N."/>
            <person name="Indic B."/>
            <person name="Wong-Bajracharya J."/>
            <person name="Merenyi Z."/>
            <person name="Ke H.-M."/>
            <person name="Monk M."/>
            <person name="Kocsube S."/>
            <person name="Drula E."/>
            <person name="Lipzen A."/>
            <person name="Balint B."/>
            <person name="Henrissat B."/>
            <person name="Andreopoulos B."/>
            <person name="Martin F.M."/>
            <person name="Harder C.B."/>
            <person name="Rigling D."/>
            <person name="Ford K.L."/>
            <person name="Foster G.D."/>
            <person name="Pangilinan J."/>
            <person name="Papanicolaou A."/>
            <person name="Barry K."/>
            <person name="LaButti K."/>
            <person name="Viragh M."/>
            <person name="Koriabine M."/>
            <person name="Yan M."/>
            <person name="Riley R."/>
            <person name="Champramary S."/>
            <person name="Plett K.L."/>
            <person name="Tsai I.J."/>
            <person name="Slot J."/>
            <person name="Sipos G."/>
            <person name="Plett J."/>
            <person name="Nagy L.G."/>
            <person name="Grigoriev I.V."/>
        </authorList>
    </citation>
    <scope>NUCLEOTIDE SEQUENCE</scope>
    <source>
        <strain evidence="2">ICMP 16352</strain>
    </source>
</reference>
<proteinExistence type="predicted"/>
<feature type="signal peptide" evidence="1">
    <location>
        <begin position="1"/>
        <end position="22"/>
    </location>
</feature>
<keyword evidence="3" id="KW-1185">Reference proteome</keyword>
<organism evidence="2 3">
    <name type="scientific">Armillaria novae-zelandiae</name>
    <dbReference type="NCBI Taxonomy" id="153914"/>
    <lineage>
        <taxon>Eukaryota</taxon>
        <taxon>Fungi</taxon>
        <taxon>Dikarya</taxon>
        <taxon>Basidiomycota</taxon>
        <taxon>Agaricomycotina</taxon>
        <taxon>Agaricomycetes</taxon>
        <taxon>Agaricomycetidae</taxon>
        <taxon>Agaricales</taxon>
        <taxon>Marasmiineae</taxon>
        <taxon>Physalacriaceae</taxon>
        <taxon>Armillaria</taxon>
    </lineage>
</organism>
<evidence type="ECO:0000313" key="3">
    <source>
        <dbReference type="Proteomes" id="UP001175227"/>
    </source>
</evidence>
<comment type="caution">
    <text evidence="2">The sequence shown here is derived from an EMBL/GenBank/DDBJ whole genome shotgun (WGS) entry which is preliminary data.</text>
</comment>
<name>A0AA39PER6_9AGAR</name>
<evidence type="ECO:0000256" key="1">
    <source>
        <dbReference type="SAM" id="SignalP"/>
    </source>
</evidence>